<comment type="caution">
    <text evidence="2">The sequence shown here is derived from an EMBL/GenBank/DDBJ whole genome shotgun (WGS) entry which is preliminary data.</text>
</comment>
<reference evidence="2 3" key="1">
    <citation type="submission" date="2019-07" db="EMBL/GenBank/DDBJ databases">
        <title>Novel species isolated from glacier.</title>
        <authorList>
            <person name="Liu Q."/>
            <person name="Xin Y.-H."/>
        </authorList>
    </citation>
    <scope>NUCLEOTIDE SEQUENCE [LARGE SCALE GENOMIC DNA]</scope>
    <source>
        <strain evidence="2 3">LB1R16</strain>
    </source>
</reference>
<dbReference type="RefSeq" id="WP_143554314.1">
    <property type="nucleotide sequence ID" value="NZ_VJWA01000001.1"/>
</dbReference>
<evidence type="ECO:0000259" key="1">
    <source>
        <dbReference type="Pfam" id="PF13930"/>
    </source>
</evidence>
<dbReference type="Proteomes" id="UP000317894">
    <property type="component" value="Unassembled WGS sequence"/>
</dbReference>
<dbReference type="Gene3D" id="3.40.570.10">
    <property type="entry name" value="Extracellular Endonuclease, subunit A"/>
    <property type="match status" value="1"/>
</dbReference>
<proteinExistence type="predicted"/>
<dbReference type="EMBL" id="VJWA01000001">
    <property type="protein sequence ID" value="TRW16770.1"/>
    <property type="molecule type" value="Genomic_DNA"/>
</dbReference>
<gene>
    <name evidence="2" type="ORF">FMM06_00740</name>
</gene>
<evidence type="ECO:0000313" key="3">
    <source>
        <dbReference type="Proteomes" id="UP000317894"/>
    </source>
</evidence>
<dbReference type="AlphaFoldDB" id="A0A552UEX3"/>
<organism evidence="2 3">
    <name type="scientific">Glacieibacterium frigidum</name>
    <dbReference type="NCBI Taxonomy" id="2593303"/>
    <lineage>
        <taxon>Bacteria</taxon>
        <taxon>Pseudomonadati</taxon>
        <taxon>Pseudomonadota</taxon>
        <taxon>Alphaproteobacteria</taxon>
        <taxon>Sphingomonadales</taxon>
        <taxon>Sphingosinicellaceae</taxon>
        <taxon>Glacieibacterium</taxon>
    </lineage>
</organism>
<dbReference type="CDD" id="cd20745">
    <property type="entry name" value="FIX_RhsA_AHH_HNH-like"/>
    <property type="match status" value="1"/>
</dbReference>
<keyword evidence="3" id="KW-1185">Reference proteome</keyword>
<dbReference type="OrthoDB" id="7182479at2"/>
<accession>A0A552UEX3</accession>
<dbReference type="InterPro" id="IPR044929">
    <property type="entry name" value="DNA/RNA_non-sp_Endonuclease_sf"/>
</dbReference>
<protein>
    <recommendedName>
        <fullName evidence="1">Type VII secretion system protein EssD-like domain-containing protein</fullName>
    </recommendedName>
</protein>
<dbReference type="Pfam" id="PF13930">
    <property type="entry name" value="Endonuclea_NS_2"/>
    <property type="match status" value="1"/>
</dbReference>
<sequence length="410" mass="42700">MLEPVRLASTASRATQAATGVADTLIGASRVGGTGVVNTAALAEKVAAAGASNPSEAANLAREVNARLPLADQQRFQANLRSELAERNLPAASMGGDAASAAARRELALDVTQIALDVTGLFDPTPISDGANAVISLFRGDFLGAGLSAVSIVPYIGDAAKLGKLGKWAQTVEKAVDLAKTDSAFAKAVGPALDKLKDAIGGIPKSALDALPQSARDTILKMKDKLDDLGGAGVATRTDNVAALTTRTGRYGDNAVTWQVDAVGRPTRAEATLTEVVPAGTKRAAPETQAQDAVRALGNTGDDAGHIIGHRFMPDQGSVNMFPQELNFNRGAYKTMENEWAGWIDAGGTVKVKVDLTGGTANRPDKVAVSYEVFDDAGKLIYTKAQRFTNAADQSFNRVASDDIQRLMGR</sequence>
<feature type="domain" description="Type VII secretion system protein EssD-like" evidence="1">
    <location>
        <begin position="256"/>
        <end position="372"/>
    </location>
</feature>
<name>A0A552UEX3_9SPHN</name>
<dbReference type="InterPro" id="IPR044927">
    <property type="entry name" value="Endonuclea_NS_2"/>
</dbReference>
<evidence type="ECO:0000313" key="2">
    <source>
        <dbReference type="EMBL" id="TRW16770.1"/>
    </source>
</evidence>